<keyword evidence="4 6" id="KW-0472">Membrane</keyword>
<evidence type="ECO:0000256" key="2">
    <source>
        <dbReference type="ARBA" id="ARBA00022692"/>
    </source>
</evidence>
<accession>A0ABQ7MDL9</accession>
<feature type="transmembrane region" description="Helical" evidence="6">
    <location>
        <begin position="64"/>
        <end position="90"/>
    </location>
</feature>
<keyword evidence="3 6" id="KW-1133">Transmembrane helix</keyword>
<evidence type="ECO:0000256" key="5">
    <source>
        <dbReference type="SAM" id="MobiDB-lite"/>
    </source>
</evidence>
<dbReference type="InterPro" id="IPR004864">
    <property type="entry name" value="LEA_2"/>
</dbReference>
<evidence type="ECO:0000313" key="9">
    <source>
        <dbReference type="Proteomes" id="UP000823674"/>
    </source>
</evidence>
<keyword evidence="2 6" id="KW-0812">Transmembrane</keyword>
<sequence length="521" mass="59632">MSDHQKIHPVSDPEAPPPAHPTAPLVPRGSSRSEHGDPTKESVTQPPLLDTPPRKKRGSCCCRCVCYTLLVIFLLIVIVGAAVAILYLVFRPKLPDYNIDRLELTRFTLNQDSSLSTAFNVTITAKNPNEKIGIYYEDGSRISVLYMQTRLSNGSLPKFYQGHENTTIIFVEMTGYTQNATSLMARLQEQQQLTGSIPLRIRVTQPVRIKLGKLKLMEVKFMVRCGVSVDSLAANNVIRESASHHQFRVVSLSLLHQVTKKAHQSAGSLISDWFGLVLPLIRSDLTSGPAFIRLLGWFSSVSPFITLCFVIAISYTYMGSSISYVLLIWQISKGKVSSMRMRMNLFTWWIRTTPTPCVNINIGGKLGNIDTIELSEGRLLVDLDTRKALVFTKKVGYCNNKEDDQRVELMKSGVFSRVQLLYDTLGRQSLLRDRDDRDHYHSHNACQLFKSSEIMSYRTSHSENQHNNRFERNARRYDYNQERALRRPGDNRWFRPAPRHSRPYVLYEHKNEHKKLQTWRE</sequence>
<protein>
    <recommendedName>
        <fullName evidence="7">Late embryogenesis abundant protein LEA-2 subgroup domain-containing protein</fullName>
    </recommendedName>
</protein>
<name>A0ABQ7MDL9_BRACM</name>
<evidence type="ECO:0000259" key="7">
    <source>
        <dbReference type="Pfam" id="PF03168"/>
    </source>
</evidence>
<keyword evidence="9" id="KW-1185">Reference proteome</keyword>
<gene>
    <name evidence="8" type="primary">A05g502740.1_BraROA</name>
    <name evidence="8" type="ORF">IGI04_018673</name>
</gene>
<evidence type="ECO:0000256" key="4">
    <source>
        <dbReference type="ARBA" id="ARBA00023136"/>
    </source>
</evidence>
<evidence type="ECO:0000256" key="1">
    <source>
        <dbReference type="ARBA" id="ARBA00004167"/>
    </source>
</evidence>
<feature type="compositionally biased region" description="Basic and acidic residues" evidence="5">
    <location>
        <begin position="31"/>
        <end position="40"/>
    </location>
</feature>
<comment type="caution">
    <text evidence="8">The sequence shown here is derived from an EMBL/GenBank/DDBJ whole genome shotgun (WGS) entry which is preliminary data.</text>
</comment>
<dbReference type="PANTHER" id="PTHR31234:SF72">
    <property type="entry name" value="NDR1_HIN1-LIKE PROTEIN 6"/>
    <property type="match status" value="1"/>
</dbReference>
<proteinExistence type="predicted"/>
<comment type="subcellular location">
    <subcellularLocation>
        <location evidence="1">Membrane</location>
        <topology evidence="1">Single-pass membrane protein</topology>
    </subcellularLocation>
</comment>
<dbReference type="Pfam" id="PF03168">
    <property type="entry name" value="LEA_2"/>
    <property type="match status" value="1"/>
</dbReference>
<evidence type="ECO:0000256" key="3">
    <source>
        <dbReference type="ARBA" id="ARBA00022989"/>
    </source>
</evidence>
<dbReference type="InterPro" id="IPR044839">
    <property type="entry name" value="NDR1-like"/>
</dbReference>
<evidence type="ECO:0000313" key="8">
    <source>
        <dbReference type="EMBL" id="KAG5396859.1"/>
    </source>
</evidence>
<dbReference type="EMBL" id="JADBGQ010000005">
    <property type="protein sequence ID" value="KAG5396859.1"/>
    <property type="molecule type" value="Genomic_DNA"/>
</dbReference>
<feature type="region of interest" description="Disordered" evidence="5">
    <location>
        <begin position="1"/>
        <end position="58"/>
    </location>
</feature>
<feature type="compositionally biased region" description="Basic and acidic residues" evidence="5">
    <location>
        <begin position="1"/>
        <end position="11"/>
    </location>
</feature>
<organism evidence="8 9">
    <name type="scientific">Brassica rapa subsp. trilocularis</name>
    <dbReference type="NCBI Taxonomy" id="1813537"/>
    <lineage>
        <taxon>Eukaryota</taxon>
        <taxon>Viridiplantae</taxon>
        <taxon>Streptophyta</taxon>
        <taxon>Embryophyta</taxon>
        <taxon>Tracheophyta</taxon>
        <taxon>Spermatophyta</taxon>
        <taxon>Magnoliopsida</taxon>
        <taxon>eudicotyledons</taxon>
        <taxon>Gunneridae</taxon>
        <taxon>Pentapetalae</taxon>
        <taxon>rosids</taxon>
        <taxon>malvids</taxon>
        <taxon>Brassicales</taxon>
        <taxon>Brassicaceae</taxon>
        <taxon>Brassiceae</taxon>
        <taxon>Brassica</taxon>
    </lineage>
</organism>
<reference evidence="8 9" key="1">
    <citation type="submission" date="2021-03" db="EMBL/GenBank/DDBJ databases">
        <authorList>
            <person name="King G.J."/>
            <person name="Bancroft I."/>
            <person name="Baten A."/>
            <person name="Bloomfield J."/>
            <person name="Borpatragohain P."/>
            <person name="He Z."/>
            <person name="Irish N."/>
            <person name="Irwin J."/>
            <person name="Liu K."/>
            <person name="Mauleon R.P."/>
            <person name="Moore J."/>
            <person name="Morris R."/>
            <person name="Ostergaard L."/>
            <person name="Wang B."/>
            <person name="Wells R."/>
        </authorList>
    </citation>
    <scope>NUCLEOTIDE SEQUENCE [LARGE SCALE GENOMIC DNA]</scope>
    <source>
        <strain evidence="8">R-o-18</strain>
        <tissue evidence="8">Leaf</tissue>
    </source>
</reference>
<dbReference type="Proteomes" id="UP000823674">
    <property type="component" value="Chromosome A05"/>
</dbReference>
<dbReference type="PANTHER" id="PTHR31234">
    <property type="entry name" value="LATE EMBRYOGENESIS ABUNDANT (LEA) HYDROXYPROLINE-RICH GLYCOPROTEIN FAMILY"/>
    <property type="match status" value="1"/>
</dbReference>
<evidence type="ECO:0000256" key="6">
    <source>
        <dbReference type="SAM" id="Phobius"/>
    </source>
</evidence>
<feature type="domain" description="Late embryogenesis abundant protein LEA-2 subgroup" evidence="7">
    <location>
        <begin position="122"/>
        <end position="224"/>
    </location>
</feature>